<keyword evidence="3" id="KW-1185">Reference proteome</keyword>
<dbReference type="Proteomes" id="UP000190637">
    <property type="component" value="Unassembled WGS sequence"/>
</dbReference>
<feature type="compositionally biased region" description="Polar residues" evidence="1">
    <location>
        <begin position="118"/>
        <end position="129"/>
    </location>
</feature>
<dbReference type="EMBL" id="FUWS01000009">
    <property type="protein sequence ID" value="SKA27204.1"/>
    <property type="molecule type" value="Genomic_DNA"/>
</dbReference>
<reference evidence="2 3" key="1">
    <citation type="submission" date="2017-02" db="EMBL/GenBank/DDBJ databases">
        <authorList>
            <person name="Peterson S.W."/>
        </authorList>
    </citation>
    <scope>NUCLEOTIDE SEQUENCE [LARGE SCALE GENOMIC DNA]</scope>
    <source>
        <strain evidence="2 3">DSM 45154</strain>
    </source>
</reference>
<name>A0A1T4SFX2_9ACTN</name>
<sequence length="129" mass="13455">MQRDQPGSDSGHRNQVRDEPLPTAPDDAPGTEAVRRNEELGARGAVPQPPVTPGPATAGGAPHRPERIAGDVPAADAPQDAPEVRAVRGEPEQDGADWRVADVANAVRGRPDGEVDTRPQQPATGTETP</sequence>
<protein>
    <submittedName>
        <fullName evidence="2">Uncharacterized protein</fullName>
    </submittedName>
</protein>
<evidence type="ECO:0000313" key="3">
    <source>
        <dbReference type="Proteomes" id="UP000190637"/>
    </source>
</evidence>
<feature type="compositionally biased region" description="Low complexity" evidence="1">
    <location>
        <begin position="70"/>
        <end position="81"/>
    </location>
</feature>
<dbReference type="RefSeq" id="WP_078762780.1">
    <property type="nucleotide sequence ID" value="NZ_FUWS01000009.1"/>
</dbReference>
<evidence type="ECO:0000313" key="2">
    <source>
        <dbReference type="EMBL" id="SKA27204.1"/>
    </source>
</evidence>
<organism evidence="2 3">
    <name type="scientific">Marinactinospora thermotolerans DSM 45154</name>
    <dbReference type="NCBI Taxonomy" id="1122192"/>
    <lineage>
        <taxon>Bacteria</taxon>
        <taxon>Bacillati</taxon>
        <taxon>Actinomycetota</taxon>
        <taxon>Actinomycetes</taxon>
        <taxon>Streptosporangiales</taxon>
        <taxon>Nocardiopsidaceae</taxon>
        <taxon>Marinactinospora</taxon>
    </lineage>
</organism>
<feature type="compositionally biased region" description="Basic and acidic residues" evidence="1">
    <location>
        <begin position="10"/>
        <end position="20"/>
    </location>
</feature>
<feature type="compositionally biased region" description="Basic and acidic residues" evidence="1">
    <location>
        <begin position="82"/>
        <end position="100"/>
    </location>
</feature>
<gene>
    <name evidence="2" type="ORF">SAMN02745673_03530</name>
</gene>
<evidence type="ECO:0000256" key="1">
    <source>
        <dbReference type="SAM" id="MobiDB-lite"/>
    </source>
</evidence>
<proteinExistence type="predicted"/>
<dbReference type="STRING" id="1122192.SAMN02745673_03530"/>
<feature type="region of interest" description="Disordered" evidence="1">
    <location>
        <begin position="1"/>
        <end position="129"/>
    </location>
</feature>
<accession>A0A1T4SFX2</accession>
<dbReference type="OrthoDB" id="3436734at2"/>
<dbReference type="AlphaFoldDB" id="A0A1T4SFX2"/>